<dbReference type="HOGENOM" id="CLU_056603_3_0_1"/>
<dbReference type="VEuPathDB" id="FungiDB:Z517_05068"/>
<name>A0A0D2DW86_9EURO</name>
<proteinExistence type="predicted"/>
<evidence type="ECO:0000313" key="2">
    <source>
        <dbReference type="Proteomes" id="UP000053029"/>
    </source>
</evidence>
<dbReference type="EMBL" id="KN846971">
    <property type="protein sequence ID" value="KIW82041.1"/>
    <property type="molecule type" value="Genomic_DNA"/>
</dbReference>
<evidence type="ECO:0000313" key="1">
    <source>
        <dbReference type="EMBL" id="KIW82041.1"/>
    </source>
</evidence>
<dbReference type="SUPFAM" id="SSF54001">
    <property type="entry name" value="Cysteine proteinases"/>
    <property type="match status" value="1"/>
</dbReference>
<evidence type="ECO:0008006" key="3">
    <source>
        <dbReference type="Google" id="ProtNLM"/>
    </source>
</evidence>
<dbReference type="Proteomes" id="UP000053029">
    <property type="component" value="Unassembled WGS sequence"/>
</dbReference>
<protein>
    <recommendedName>
        <fullName evidence="3">Peptidase C1A papain C-terminal domain-containing protein</fullName>
    </recommendedName>
</protein>
<dbReference type="RefSeq" id="XP_013285849.1">
    <property type="nucleotide sequence ID" value="XM_013430395.1"/>
</dbReference>
<dbReference type="AlphaFoldDB" id="A0A0D2DW86"/>
<dbReference type="GeneID" id="25304558"/>
<dbReference type="Gene3D" id="3.90.70.10">
    <property type="entry name" value="Cysteine proteinases"/>
    <property type="match status" value="1"/>
</dbReference>
<reference evidence="1 2" key="1">
    <citation type="submission" date="2015-01" db="EMBL/GenBank/DDBJ databases">
        <title>The Genome Sequence of Fonsecaea pedrosoi CBS 271.37.</title>
        <authorList>
            <consortium name="The Broad Institute Genomics Platform"/>
            <person name="Cuomo C."/>
            <person name="de Hoog S."/>
            <person name="Gorbushina A."/>
            <person name="Stielow B."/>
            <person name="Teixiera M."/>
            <person name="Abouelleil A."/>
            <person name="Chapman S.B."/>
            <person name="Priest M."/>
            <person name="Young S.K."/>
            <person name="Wortman J."/>
            <person name="Nusbaum C."/>
            <person name="Birren B."/>
        </authorList>
    </citation>
    <scope>NUCLEOTIDE SEQUENCE [LARGE SCALE GENOMIC DNA]</scope>
    <source>
        <strain evidence="1 2">CBS 271.37</strain>
    </source>
</reference>
<gene>
    <name evidence="1" type="ORF">Z517_05068</name>
</gene>
<sequence length="313" mass="35918">MEVPQGLFGERGWIAEYYDERDFCYEPAPGIEADPQANLRDSDKYRAYWGKIYNQGSALNSCVANAAAALFTYELNKELAMSKRQTPPAIDPSRSFIWYNARKVEKPAKFDNATCHTRSAMKALQKDGVCKETLCPYPQNPDKTDAVEITSKEPSEDAKSAAKAYQIAWYGRLDKKRSPKERHALEELANRSADEATKEKNRDGELLKEKLCKAITEGYPVLFGIHYYSKDAYKQFEKRESGKWLLTRLDERHKTPPHKYPSHAVLAIGYDEEGVTCQSSYGEDYLDNGTFLAPWAWITDFEATEDFWTMRFF</sequence>
<dbReference type="OrthoDB" id="10563821at2759"/>
<dbReference type="InterPro" id="IPR038765">
    <property type="entry name" value="Papain-like_cys_pep_sf"/>
</dbReference>
<dbReference type="STRING" id="1442368.A0A0D2DW86"/>
<keyword evidence="2" id="KW-1185">Reference proteome</keyword>
<organism evidence="1 2">
    <name type="scientific">Fonsecaea pedrosoi CBS 271.37</name>
    <dbReference type="NCBI Taxonomy" id="1442368"/>
    <lineage>
        <taxon>Eukaryota</taxon>
        <taxon>Fungi</taxon>
        <taxon>Dikarya</taxon>
        <taxon>Ascomycota</taxon>
        <taxon>Pezizomycotina</taxon>
        <taxon>Eurotiomycetes</taxon>
        <taxon>Chaetothyriomycetidae</taxon>
        <taxon>Chaetothyriales</taxon>
        <taxon>Herpotrichiellaceae</taxon>
        <taxon>Fonsecaea</taxon>
    </lineage>
</organism>
<accession>A0A0D2DW86</accession>